<dbReference type="InterPro" id="IPR000048">
    <property type="entry name" value="IQ_motif_EF-hand-BS"/>
</dbReference>
<feature type="compositionally biased region" description="Acidic residues" evidence="3">
    <location>
        <begin position="609"/>
        <end position="619"/>
    </location>
</feature>
<dbReference type="InterPro" id="IPR027417">
    <property type="entry name" value="P-loop_NTPase"/>
</dbReference>
<dbReference type="PANTHER" id="PTHR22706">
    <property type="entry name" value="ASSEMBLY FACTOR FOR SPINDLE MICROTUBULES"/>
    <property type="match status" value="1"/>
</dbReference>
<feature type="region of interest" description="Disordered" evidence="3">
    <location>
        <begin position="2309"/>
        <end position="2337"/>
    </location>
</feature>
<feature type="domain" description="B box-type" evidence="4">
    <location>
        <begin position="3097"/>
        <end position="3143"/>
    </location>
</feature>
<dbReference type="Gene3D" id="1.20.5.190">
    <property type="match status" value="1"/>
</dbReference>
<feature type="compositionally biased region" description="Basic and acidic residues" evidence="3">
    <location>
        <begin position="294"/>
        <end position="306"/>
    </location>
</feature>
<feature type="compositionally biased region" description="Acidic residues" evidence="3">
    <location>
        <begin position="1859"/>
        <end position="1878"/>
    </location>
</feature>
<dbReference type="SMART" id="SM00015">
    <property type="entry name" value="IQ"/>
    <property type="match status" value="11"/>
</dbReference>
<reference evidence="6" key="1">
    <citation type="journal article" date="2023" name="Commun. Biol.">
        <title>Genome analysis of Parmales, the sister group of diatoms, reveals the evolutionary specialization of diatoms from phago-mixotrophs to photoautotrophs.</title>
        <authorList>
            <person name="Ban H."/>
            <person name="Sato S."/>
            <person name="Yoshikawa S."/>
            <person name="Yamada K."/>
            <person name="Nakamura Y."/>
            <person name="Ichinomiya M."/>
            <person name="Sato N."/>
            <person name="Blanc-Mathieu R."/>
            <person name="Endo H."/>
            <person name="Kuwata A."/>
            <person name="Ogata H."/>
        </authorList>
    </citation>
    <scope>NUCLEOTIDE SEQUENCE [LARGE SCALE GENOMIC DNA]</scope>
</reference>
<evidence type="ECO:0000313" key="5">
    <source>
        <dbReference type="EMBL" id="GMI48704.1"/>
    </source>
</evidence>
<dbReference type="GO" id="GO:0008270">
    <property type="term" value="F:zinc ion binding"/>
    <property type="evidence" value="ECO:0007669"/>
    <property type="project" value="UniProtKB-KW"/>
</dbReference>
<evidence type="ECO:0000256" key="1">
    <source>
        <dbReference type="PROSITE-ProRule" id="PRU00024"/>
    </source>
</evidence>
<keyword evidence="2" id="KW-0175">Coiled coil</keyword>
<dbReference type="GO" id="GO:0000278">
    <property type="term" value="P:mitotic cell cycle"/>
    <property type="evidence" value="ECO:0007669"/>
    <property type="project" value="TreeGrafter"/>
</dbReference>
<keyword evidence="1" id="KW-0479">Metal-binding</keyword>
<comment type="caution">
    <text evidence="5">The sequence shown here is derived from an EMBL/GenBank/DDBJ whole genome shotgun (WGS) entry which is preliminary data.</text>
</comment>
<feature type="region of interest" description="Disordered" evidence="3">
    <location>
        <begin position="248"/>
        <end position="306"/>
    </location>
</feature>
<feature type="coiled-coil region" evidence="2">
    <location>
        <begin position="1794"/>
        <end position="1828"/>
    </location>
</feature>
<feature type="compositionally biased region" description="Polar residues" evidence="3">
    <location>
        <begin position="625"/>
        <end position="640"/>
    </location>
</feature>
<keyword evidence="6" id="KW-1185">Reference proteome</keyword>
<organism evidence="5 6">
    <name type="scientific">Triparma columacea</name>
    <dbReference type="NCBI Taxonomy" id="722753"/>
    <lineage>
        <taxon>Eukaryota</taxon>
        <taxon>Sar</taxon>
        <taxon>Stramenopiles</taxon>
        <taxon>Ochrophyta</taxon>
        <taxon>Bolidophyceae</taxon>
        <taxon>Parmales</taxon>
        <taxon>Triparmaceae</taxon>
        <taxon>Triparma</taxon>
    </lineage>
</organism>
<feature type="region of interest" description="Disordered" evidence="3">
    <location>
        <begin position="2371"/>
        <end position="2477"/>
    </location>
</feature>
<name>A0A9W7GN27_9STRA</name>
<feature type="compositionally biased region" description="Basic and acidic residues" evidence="3">
    <location>
        <begin position="548"/>
        <end position="558"/>
    </location>
</feature>
<feature type="coiled-coil region" evidence="2">
    <location>
        <begin position="1675"/>
        <end position="1706"/>
    </location>
</feature>
<keyword evidence="1" id="KW-0862">Zinc</keyword>
<keyword evidence="1" id="KW-0863">Zinc-finger</keyword>
<dbReference type="InterPro" id="IPR000315">
    <property type="entry name" value="Znf_B-box"/>
</dbReference>
<feature type="compositionally biased region" description="Low complexity" evidence="3">
    <location>
        <begin position="284"/>
        <end position="293"/>
    </location>
</feature>
<dbReference type="Proteomes" id="UP001165065">
    <property type="component" value="Unassembled WGS sequence"/>
</dbReference>
<dbReference type="GO" id="GO:0005516">
    <property type="term" value="F:calmodulin binding"/>
    <property type="evidence" value="ECO:0007669"/>
    <property type="project" value="TreeGrafter"/>
</dbReference>
<dbReference type="CDD" id="cd19757">
    <property type="entry name" value="Bbox1"/>
    <property type="match status" value="3"/>
</dbReference>
<feature type="region of interest" description="Disordered" evidence="3">
    <location>
        <begin position="107"/>
        <end position="172"/>
    </location>
</feature>
<feature type="coiled-coil region" evidence="2">
    <location>
        <begin position="2056"/>
        <end position="2083"/>
    </location>
</feature>
<dbReference type="GO" id="GO:0051295">
    <property type="term" value="P:establishment of meiotic spindle localization"/>
    <property type="evidence" value="ECO:0007669"/>
    <property type="project" value="TreeGrafter"/>
</dbReference>
<dbReference type="CDD" id="cd04508">
    <property type="entry name" value="Tudor_SF"/>
    <property type="match status" value="1"/>
</dbReference>
<dbReference type="PROSITE" id="PS50096">
    <property type="entry name" value="IQ"/>
    <property type="match status" value="5"/>
</dbReference>
<dbReference type="Gene3D" id="2.30.30.140">
    <property type="match status" value="2"/>
</dbReference>
<feature type="compositionally biased region" description="Gly residues" evidence="3">
    <location>
        <begin position="3434"/>
        <end position="3443"/>
    </location>
</feature>
<feature type="compositionally biased region" description="Basic and acidic residues" evidence="3">
    <location>
        <begin position="2323"/>
        <end position="2337"/>
    </location>
</feature>
<evidence type="ECO:0000256" key="3">
    <source>
        <dbReference type="SAM" id="MobiDB-lite"/>
    </source>
</evidence>
<evidence type="ECO:0000256" key="2">
    <source>
        <dbReference type="SAM" id="Coils"/>
    </source>
</evidence>
<evidence type="ECO:0000259" key="4">
    <source>
        <dbReference type="PROSITE" id="PS50119"/>
    </source>
</evidence>
<dbReference type="InterPro" id="IPR051185">
    <property type="entry name" value="ASPM"/>
</dbReference>
<dbReference type="SUPFAM" id="SSF52540">
    <property type="entry name" value="P-loop containing nucleoside triphosphate hydrolases"/>
    <property type="match status" value="1"/>
</dbReference>
<feature type="compositionally biased region" description="Polar residues" evidence="3">
    <location>
        <begin position="158"/>
        <end position="172"/>
    </location>
</feature>
<evidence type="ECO:0000313" key="6">
    <source>
        <dbReference type="Proteomes" id="UP001165065"/>
    </source>
</evidence>
<dbReference type="PROSITE" id="PS50119">
    <property type="entry name" value="ZF_BBOX"/>
    <property type="match status" value="1"/>
</dbReference>
<feature type="compositionally biased region" description="Basic and acidic residues" evidence="3">
    <location>
        <begin position="3403"/>
        <end position="3433"/>
    </location>
</feature>
<dbReference type="GO" id="GO:0000922">
    <property type="term" value="C:spindle pole"/>
    <property type="evidence" value="ECO:0007669"/>
    <property type="project" value="TreeGrafter"/>
</dbReference>
<feature type="compositionally biased region" description="Polar residues" evidence="3">
    <location>
        <begin position="111"/>
        <end position="121"/>
    </location>
</feature>
<gene>
    <name evidence="5" type="ORF">TrCOL_g11518</name>
</gene>
<dbReference type="PANTHER" id="PTHR22706:SF2">
    <property type="entry name" value="SFI1 SPINDLE BODY DOMAIN-CONTAINING PROTEIN"/>
    <property type="match status" value="1"/>
</dbReference>
<accession>A0A9W7GN27</accession>
<protein>
    <recommendedName>
        <fullName evidence="4">B box-type domain-containing protein</fullName>
    </recommendedName>
</protein>
<feature type="compositionally biased region" description="Basic and acidic residues" evidence="3">
    <location>
        <begin position="261"/>
        <end position="276"/>
    </location>
</feature>
<feature type="coiled-coil region" evidence="2">
    <location>
        <begin position="3253"/>
        <end position="3301"/>
    </location>
</feature>
<dbReference type="OrthoDB" id="191834at2759"/>
<sequence>MSASASIVPGPNFDPNMVVELAMRPKDHDPDSFATVMGVLMSPGSSIYDRGLAAWAVGRLLQLQHKHDKYYLKKQILDQSGAIMDALVDIIGASKEMSKMTAAAAAAGGRDSSSSIGTSVASLSISPKRSKKKKLRSSPSSTSPPPAPSLSSGGSTLDQSSTAGGHQPSVNDCSKISKNCSLIIVMLSNFVSEGDDGDPYTFQPPPTPLHRMAATPEVIVNADDGLDAKKKRAMKKNRRKHRLTLTNKALEENTANAEAKGNNEDKNDQNSGDLDRFISASNLEAQEAASDASESPKGKGERKYFRKTRLEKPDLLLSEYMAAPEILPSDLGEDPHPRKTMNPNSIAGELTMPDGSKMITLSRREGGPQPRTSVLFDDQPAWDVPVASAESHDFLAKDSKLGYQVPRLYLGQDRPHTSNHVPTMPSPRGSPTNKALRPKTSEDIRQEYHSIEAKYMLDEIRKMTPSETGWYSLPPDEEWQAKAFPDGQPPVWTPNKGVNPSQLPKAWSTMNFNSTTKKLTPMSSRRMKTELVGDDDLSDEAAPGVKNDSPKGKKEKTLLKQKLAGDSQTYESRQIQRARDKMSASTNFAFFPPNVNSPPLTAAAAEPKWEDEEDEDELEVGVRFSPQSRGVSRARTSSPSKPRPVSPYQIDDILASTPQYLPGTMVELGDYRRLELTTAESKMANKRANLASREAKEEYRRRRLNAIVSADDKDLPPEELSKLARQDHRSIISILTNQRNTLDTHALSLKNKIDANIRVQNKALPLRFLFTVEGGAEICRARLRDCFGLWIQGFECAQKTVAMAMWKMLVDAQVRKEKHAIYRAQAGRRKLKVIINEIDLRLYKRTLDRWSKTVSYLIYIERDRAATRIQAQIYRYRAALKFIWLHDSKPIGGPLSDIYLEPIRKNVKFMIYPRVRTEKRQFWAGALAIQTRYRMVCVRNHFVIMKASSVMIQSIWRMWVERKEYARLRRHAILIESMARMVVKKWKYRRLLKSAGIAQRIFRGYRAKLRFIILLKKYRVEIERRLSMPPRIQRAWRIKVAKRRVQALRDDQQELYDAAVRLQCFWYKHQGEFPRFVLLGVLRETDKLEQEFEKQIKRYGKEALARKIQRYYRGHLRMRHEKGAVRIQCMARNAAGTNLVARLRLEKWANRKLRCWARVMMKKRNKASRKIAFAFWRGKKGRFLNHLKVMNDRMEKEERRIRRKKLNYHASILQAVVHGVWTRRIIKRTVETMKIQRVGRGFLGRRKALARLRSIQSAVATSFISRMAHEAEIKEIYRIKKVKKQSATDIERCWRGHAVRDRLWREKEDRRIRDEAATVLQRKYRKMLQVKRARAKILHMKRALTNPFREYTSICDLVKECISRTDLKFNPHKVICGASLQTLCYRLHILDDVYPLLEKAHIHTTHQLLQMTDTELENIGIKEEIHGKRATGIKNADHLRSVLVALGKDPHGELSKFERKCHDDYNLCPSGKQHKSQAVRKVFEEIYGDRFAARAANFAVGAVLEKPLSALKLARFFSLHDTPGLAKEHVEDLLKHDIKHYEVEFDDRRVEEALDTMLYAAETTKLLVKGHPGLYYKVVQNLDLVEGDMLRKKQELKNHPSALQIRNQHKRERLGVERLYQLLEDIRELDEAARVFQRAARGFNAGRIMKLAREKKFVESVKEDYLFQRNNNHVLDIWKEDRRKEKEEYDRKYQEWLKEEERKRIEFALKDILREGWREEWRENEQENDAGEGYTMYVKEEKKRISRRQREEQGLPQDQTHITEILEKIDKPIYAYEDWMATLVMQRLARIYMAKTMVKRIKRERLRKEKEEQEKKKWEELQKQRKQLVTLKFKLDVVKVEDDIWENFDPSCIRLAEDTWDSTVDEETDENSDEESDTDVPTVGGSSAGMSKKKTDHAHFKPKYFYDDPNEETKDAFLVEMESLVDTETAIEIGSVVQAKFNGGEIYYGGVVFQVNPTTFISTQGTKTYPKDTFGILYDDGDWEPDVHKSDIRVVKLKEGMKVEARFGGHEAYFPGTVTGTNTRDGKILSYHVTYDDGSEEKAVRRSRIKVGEDIIKEIDTKLANLYREHKALSKRKKETRDKQMAKWFDRMDMIDNLLEEYEELSEVSVYDRDKDDQIKHVTEIFIEDWTPQDYVKNTKGPDFGFMGKSDCADLTKTKLNIAKFKELGKKLFDLVRPQVRCTSTLQYTKMPLPYGWREFRHFGNIAGYENAITGERRGIADIPTFTFQEDLACRRLQSQWRALEGKREFQKKLTNQSILSVLNLSVEEAKKKCWLGYNQEGMTLEMWLTRLGLGEMVHECMERYSKDVRKKGGGRRTSSADGHGHSHDRRMSRFGATDEIRRLSQMIVASGVDGKEVSEVGSAMVGARKASVMGGSRGRQSVMGGSRGRQSIVGGGSRERQSMMGSRGRQSVIGSRGRQGSVMSPSHGRRTTSASPDGGMRTSSAGGARRRTNSQGSDGGSRRGSRPGTVDDHHVAEADGVDDSILTLKIFLRRCESDRWLENIGFTREADRRAIKDMKHGGLEAKQKFKFLNYYKNSSDPRSIRHCVEDSEDVMTVLVTKRYKNNPKRVHAIVHELCSSKFPITGAQVERFFKKYDGKPAMAQENVRKELVDVKTTSGRAEEKECYEILKSGINRVGVLLNNLGVAELTAALNEAVGAAEKVIQDGKAEEKRREEEKKRLEEEEEKEKEEKEEKLEKGRRESKMPGAKLPGAGNRRSSEAERRASVAAAGLLGGEGAAGGHKQHVVHPSGHEAKAGLILRRDAIQLVIDWWNSTLLLQKRFRGFKQRKAYRAMQADRARAATKLQGGVRTFIFVKKLTKYLQSQYNSSIEQLWSDEESAFYWFDKRSQSSVWEEPKEPYRPMIRDKFTQQLMQAWPILDKAIVEDPEAPPGVCMICKEEEATRMCNFCEPKNSKIKWGDGYLHTCFVCFSTFHNDSAELRKHTFTVTKNAVARSLICCMCGDLANRRCRGMVIADDVKDKLTTVVVEALDQGGGGKAKEKGVGVLDQIEEEDFVEVVKENLGLGHLFSDERIKAMYSECRGKFKDKRSTAEIWKRFQEHLNAIKDECDENYCADCWESTHSRGKRSKHQWVGFMKGCRVCVECEILPAEKFCEVCEDDYCGDCAKDTHRHGKKYRHPFVNIVEPLEPQQVHCNNCEFRVATEQCKFCKKMMCDSCNKFEHPESCSVRLKLLGGNKADMSHAITCAVCEKPPDVMCEQCGDVYCSVKWMGNPGCFRKTHMKGNRKEHKLVPYTFLEDRRRHEEEEAEKARRAHEARLEKMRIEKEKREALERNLIEKAEARKKKLALDAQSEFETRHTGRLQAAAAKKWSKYLPALFGGGKKNMENMIMNMPTVDQMNEQMRQAKDEYDKALLEREQSGKVLQVNPHAPPIENVLVRAKAEEEMRQKLKKEKENKAREKAAKEKAKNKEGEGKGGGAAVKAK</sequence>
<feature type="compositionally biased region" description="Basic and acidic residues" evidence="3">
    <location>
        <begin position="2690"/>
        <end position="2705"/>
    </location>
</feature>
<feature type="compositionally biased region" description="Polar residues" evidence="3">
    <location>
        <begin position="566"/>
        <end position="575"/>
    </location>
</feature>
<feature type="region of interest" description="Disordered" evidence="3">
    <location>
        <begin position="3403"/>
        <end position="3443"/>
    </location>
</feature>
<feature type="region of interest" description="Disordered" evidence="3">
    <location>
        <begin position="411"/>
        <end position="441"/>
    </location>
</feature>
<feature type="compositionally biased region" description="Basic and acidic residues" evidence="3">
    <location>
        <begin position="2666"/>
        <end position="2683"/>
    </location>
</feature>
<dbReference type="EMBL" id="BRYA01000418">
    <property type="protein sequence ID" value="GMI48704.1"/>
    <property type="molecule type" value="Genomic_DNA"/>
</dbReference>
<dbReference type="GO" id="GO:0007051">
    <property type="term" value="P:spindle organization"/>
    <property type="evidence" value="ECO:0007669"/>
    <property type="project" value="TreeGrafter"/>
</dbReference>
<proteinExistence type="predicted"/>
<feature type="region of interest" description="Disordered" evidence="3">
    <location>
        <begin position="2666"/>
        <end position="2727"/>
    </location>
</feature>
<feature type="region of interest" description="Disordered" evidence="3">
    <location>
        <begin position="515"/>
        <end position="647"/>
    </location>
</feature>
<feature type="compositionally biased region" description="Polar residues" evidence="3">
    <location>
        <begin position="2432"/>
        <end position="2446"/>
    </location>
</feature>
<feature type="region of interest" description="Disordered" evidence="3">
    <location>
        <begin position="1859"/>
        <end position="1894"/>
    </location>
</feature>